<feature type="region of interest" description="Disordered" evidence="1">
    <location>
        <begin position="533"/>
        <end position="620"/>
    </location>
</feature>
<accession>A0A1D1ZRX8</accession>
<organism evidence="2">
    <name type="scientific">Auxenochlorella protothecoides</name>
    <name type="common">Green microalga</name>
    <name type="synonym">Chlorella protothecoides</name>
    <dbReference type="NCBI Taxonomy" id="3075"/>
    <lineage>
        <taxon>Eukaryota</taxon>
        <taxon>Viridiplantae</taxon>
        <taxon>Chlorophyta</taxon>
        <taxon>core chlorophytes</taxon>
        <taxon>Trebouxiophyceae</taxon>
        <taxon>Chlorellales</taxon>
        <taxon>Chlorellaceae</taxon>
        <taxon>Auxenochlorella</taxon>
    </lineage>
</organism>
<protein>
    <submittedName>
        <fullName evidence="2">Uncharacterized protein</fullName>
    </submittedName>
</protein>
<feature type="compositionally biased region" description="Low complexity" evidence="1">
    <location>
        <begin position="234"/>
        <end position="272"/>
    </location>
</feature>
<dbReference type="AlphaFoldDB" id="A0A1D1ZRX8"/>
<feature type="compositionally biased region" description="Low complexity" evidence="1">
    <location>
        <begin position="128"/>
        <end position="156"/>
    </location>
</feature>
<feature type="compositionally biased region" description="Basic and acidic residues" evidence="1">
    <location>
        <begin position="336"/>
        <end position="356"/>
    </location>
</feature>
<feature type="region of interest" description="Disordered" evidence="1">
    <location>
        <begin position="901"/>
        <end position="928"/>
    </location>
</feature>
<feature type="compositionally biased region" description="Low complexity" evidence="1">
    <location>
        <begin position="741"/>
        <end position="754"/>
    </location>
</feature>
<evidence type="ECO:0000256" key="1">
    <source>
        <dbReference type="SAM" id="MobiDB-lite"/>
    </source>
</evidence>
<feature type="region of interest" description="Disordered" evidence="1">
    <location>
        <begin position="117"/>
        <end position="479"/>
    </location>
</feature>
<gene>
    <name evidence="2" type="ORF">g.11633</name>
</gene>
<feature type="region of interest" description="Disordered" evidence="1">
    <location>
        <begin position="495"/>
        <end position="515"/>
    </location>
</feature>
<dbReference type="CDD" id="cd20404">
    <property type="entry name" value="Tudor_Agenet_AtEML-like"/>
    <property type="match status" value="1"/>
</dbReference>
<feature type="region of interest" description="Disordered" evidence="1">
    <location>
        <begin position="741"/>
        <end position="803"/>
    </location>
</feature>
<evidence type="ECO:0000313" key="2">
    <source>
        <dbReference type="EMBL" id="JAT69649.1"/>
    </source>
</evidence>
<feature type="compositionally biased region" description="Low complexity" evidence="1">
    <location>
        <begin position="296"/>
        <end position="312"/>
    </location>
</feature>
<proteinExistence type="predicted"/>
<feature type="compositionally biased region" description="Basic and acidic residues" evidence="1">
    <location>
        <begin position="203"/>
        <end position="213"/>
    </location>
</feature>
<feature type="compositionally biased region" description="Basic and acidic residues" evidence="1">
    <location>
        <begin position="406"/>
        <end position="416"/>
    </location>
</feature>
<feature type="compositionally biased region" description="Low complexity" evidence="1">
    <location>
        <begin position="533"/>
        <end position="559"/>
    </location>
</feature>
<dbReference type="EMBL" id="GDKF01008973">
    <property type="protein sequence ID" value="JAT69649.1"/>
    <property type="molecule type" value="Transcribed_RNA"/>
</dbReference>
<sequence>MVGKAGGHRPGNDVLPTFPTLQEYDLSLRAFNVPSAPRSTTATIPFTPQEVVGRTIHVTFDIESAEGDLVVRFFRGTIRSFRAATGKHTVAYSDGEVSQDDLTQEVVVWAPGVVTTPGAAWPSEGREAGPTAGEAPAPGGAAGRRAGVRAQPGAPRARGRRHASSGGDSATGGDSGSDSPRGGKRRRRGGSAGSQGPSMLAREGGDDGEKGPEAEPGEAAETRVAGRARRRAAARPGPAGRGEAAGPSPAAEPGGLDAAAPGGLEDAGAPEGVAWMRAPKPDPEPVTTQGDEARDAAAPPAGDAAPVEAARPSADGARDAAVAVPPASCAGPNPAHHPETESLHSTVDAERVVLAEDERDAGVGAGGKPRRDVERGAGEDAERRACDSAEREAAAEGDITVAGQEGRARKQEDSGKGEAGLGAYTVNPQDDAAMSVEEPGGADLAAAPDPGVDEVPVSAGPGAPAGTAMPVNVEATTGDAGNGAAVATALVKTQDPAPGDVATPAAAPAASGPDHQALAVTPAAVPPLQAQAVGEEGAGPPTTTPPATQATRAATPAAARSSVKQAAPASARPAPPRKPLPASLASPTSPLGPQGKAARAASGLQGPGATPPGPEQPLAGEGTELQRLRSAQSHLDSAAHRFFQCIDTALKTAREMQAVLDQVAAAAPSPKALSAANGLAKSVNRCAKGTARLFGAGADGPLDQLHDASLGLALLSRGLVNGWRVETGAPSLPKDEALARRQTMQHTMQQRVQTATPGSGQARGKAVAADIPAAQAGTSGAPPRTEEAASAPHPGPASTGDPTRDEAVAVLAHALAPRRAPLDVAAGLEQQLWLDRKEADGAVGDAYLCALRTLWDVLSPQSEACRPLLTQALLQGSLAPSDLVRGTPEQLQDAEHRTVRALGSESQSLAGEGAPPLPPGHGGPAGEHACATLPSVTAMDCDD</sequence>
<feature type="compositionally biased region" description="Low complexity" evidence="1">
    <location>
        <begin position="580"/>
        <end position="593"/>
    </location>
</feature>
<feature type="compositionally biased region" description="Low complexity" evidence="1">
    <location>
        <begin position="439"/>
        <end position="471"/>
    </location>
</feature>
<reference evidence="2" key="1">
    <citation type="submission" date="2015-08" db="EMBL/GenBank/DDBJ databases">
        <authorList>
            <person name="Babu N.S."/>
            <person name="Beckwith C.J."/>
            <person name="Beseler K.G."/>
            <person name="Brison A."/>
            <person name="Carone J.V."/>
            <person name="Caskin T.P."/>
            <person name="Diamond M."/>
            <person name="Durham M.E."/>
            <person name="Foxe J.M."/>
            <person name="Go M."/>
            <person name="Henderson B.A."/>
            <person name="Jones I.B."/>
            <person name="McGettigan J.A."/>
            <person name="Micheletti S.J."/>
            <person name="Nasrallah M.E."/>
            <person name="Ortiz D."/>
            <person name="Piller C.R."/>
            <person name="Privatt S.R."/>
            <person name="Schneider S.L."/>
            <person name="Sharp S."/>
            <person name="Smith T.C."/>
            <person name="Stanton J.D."/>
            <person name="Ullery H.E."/>
            <person name="Wilson R.J."/>
            <person name="Serrano M.G."/>
            <person name="Buck G."/>
            <person name="Lee V."/>
            <person name="Wang Y."/>
            <person name="Carvalho R."/>
            <person name="Voegtly L."/>
            <person name="Shi R."/>
            <person name="Duckworth R."/>
            <person name="Johnson A."/>
            <person name="Loviza R."/>
            <person name="Walstead R."/>
            <person name="Shah Z."/>
            <person name="Kiflezghi M."/>
            <person name="Wade K."/>
            <person name="Ball S.L."/>
            <person name="Bradley K.W."/>
            <person name="Asai D.J."/>
            <person name="Bowman C.A."/>
            <person name="Russell D.A."/>
            <person name="Pope W.H."/>
            <person name="Jacobs-Sera D."/>
            <person name="Hendrix R.W."/>
            <person name="Hatfull G.F."/>
        </authorList>
    </citation>
    <scope>NUCLEOTIDE SEQUENCE</scope>
</reference>
<name>A0A1D1ZRX8_AUXPR</name>
<feature type="compositionally biased region" description="Basic and acidic residues" evidence="1">
    <location>
        <begin position="369"/>
        <end position="394"/>
    </location>
</feature>